<dbReference type="GO" id="GO:0005829">
    <property type="term" value="C:cytosol"/>
    <property type="evidence" value="ECO:0007669"/>
    <property type="project" value="TreeGrafter"/>
</dbReference>
<dbReference type="InterPro" id="IPR036388">
    <property type="entry name" value="WH-like_DNA-bd_sf"/>
</dbReference>
<dbReference type="PANTHER" id="PTHR48111:SF1">
    <property type="entry name" value="TWO-COMPONENT RESPONSE REGULATOR ORR33"/>
    <property type="match status" value="1"/>
</dbReference>
<dbReference type="PROSITE" id="PS50110">
    <property type="entry name" value="RESPONSE_REGULATORY"/>
    <property type="match status" value="1"/>
</dbReference>
<organism evidence="11 12">
    <name type="scientific">Novosphingobium resinovorum</name>
    <dbReference type="NCBI Taxonomy" id="158500"/>
    <lineage>
        <taxon>Bacteria</taxon>
        <taxon>Pseudomonadati</taxon>
        <taxon>Pseudomonadota</taxon>
        <taxon>Alphaproteobacteria</taxon>
        <taxon>Sphingomonadales</taxon>
        <taxon>Sphingomonadaceae</taxon>
        <taxon>Novosphingobium</taxon>
    </lineage>
</organism>
<dbReference type="Gene3D" id="3.40.50.2300">
    <property type="match status" value="1"/>
</dbReference>
<keyword evidence="1 6" id="KW-0597">Phosphoprotein</keyword>
<sequence length="222" mass="24608">MPRLLLAEDDADLGPAIRRALELEGYVVDLFTRGDDVFAAARSNDYDVILLDIGLPHGSGLEVLRDLRDAHDATPVIIVTAFDRTQQRVAGLDAGADDYVVKPVDLEELAARIRSQLRRRDGRQNDSIEVGRVTLDFTGHVAALDGQDVPLTAKEFRVLALLMRRSRRFVSKADLEAELYDQDNWAESNTVEVAVSALRRKFGKDFIRTARGLGYMVGGQDA</sequence>
<dbReference type="EMBL" id="CP017076">
    <property type="protein sequence ID" value="AOR79880.1"/>
    <property type="molecule type" value="Genomic_DNA"/>
</dbReference>
<dbReference type="eggNOG" id="COG0745">
    <property type="taxonomic scope" value="Bacteria"/>
</dbReference>
<dbReference type="Gene3D" id="1.10.10.10">
    <property type="entry name" value="Winged helix-like DNA-binding domain superfamily/Winged helix DNA-binding domain"/>
    <property type="match status" value="1"/>
</dbReference>
<evidence type="ECO:0000256" key="4">
    <source>
        <dbReference type="ARBA" id="ARBA00023125"/>
    </source>
</evidence>
<dbReference type="GO" id="GO:0006355">
    <property type="term" value="P:regulation of DNA-templated transcription"/>
    <property type="evidence" value="ECO:0007669"/>
    <property type="project" value="InterPro"/>
</dbReference>
<dbReference type="Pfam" id="PF00486">
    <property type="entry name" value="Trans_reg_C"/>
    <property type="match status" value="1"/>
</dbReference>
<reference evidence="11 12" key="1">
    <citation type="submission" date="2014-03" db="EMBL/GenBank/DDBJ databases">
        <title>Whole genome sequence of Novosphingobium resinovorum KF1.</title>
        <authorList>
            <person name="Gan H.M."/>
            <person name="Gan H.Y."/>
            <person name="Chew T.H."/>
            <person name="Savka M.A."/>
        </authorList>
    </citation>
    <scope>NUCLEOTIDE SEQUENCE [LARGE SCALE GENOMIC DNA]</scope>
    <source>
        <strain evidence="11 12">KF1</strain>
    </source>
</reference>
<keyword evidence="5" id="KW-0804">Transcription</keyword>
<evidence type="ECO:0000256" key="2">
    <source>
        <dbReference type="ARBA" id="ARBA00023012"/>
    </source>
</evidence>
<evidence type="ECO:0000259" key="8">
    <source>
        <dbReference type="PROSITE" id="PS50110"/>
    </source>
</evidence>
<dbReference type="Proteomes" id="UP000094626">
    <property type="component" value="Plasmid pSA1"/>
</dbReference>
<dbReference type="GO" id="GO:0000156">
    <property type="term" value="F:phosphorelay response regulator activity"/>
    <property type="evidence" value="ECO:0007669"/>
    <property type="project" value="TreeGrafter"/>
</dbReference>
<dbReference type="KEGG" id="nre:BES08_24315"/>
<reference evidence="13" key="3">
    <citation type="journal article" date="2017" name="J. Biotechnol.">
        <title>Complete genome sequence of Novosphingobium resinovorum SA1, a versatile xenobiotic-degrading bacterium capable of utilizing sulfanilic acid.</title>
        <authorList>
            <person name="Hegedus B."/>
            <person name="Kos P.B."/>
            <person name="Balint B."/>
            <person name="Maroti G."/>
            <person name="Gan H.M."/>
            <person name="Perei K."/>
            <person name="Rakhely G."/>
        </authorList>
    </citation>
    <scope>NUCLEOTIDE SEQUENCE [LARGE SCALE GENOMIC DNA]</scope>
    <source>
        <strain evidence="13">SA1</strain>
    </source>
</reference>
<keyword evidence="4 7" id="KW-0238">DNA-binding</keyword>
<evidence type="ECO:0000313" key="10">
    <source>
        <dbReference type="EMBL" id="AOR79880.1"/>
    </source>
</evidence>
<dbReference type="PROSITE" id="PS51755">
    <property type="entry name" value="OMPR_PHOB"/>
    <property type="match status" value="1"/>
</dbReference>
<reference evidence="10" key="2">
    <citation type="submission" date="2016-08" db="EMBL/GenBank/DDBJ databases">
        <authorList>
            <person name="Seilhamer J.J."/>
        </authorList>
    </citation>
    <scope>NUCLEOTIDE SEQUENCE [LARGE SCALE GENOMIC DNA]</scope>
    <source>
        <strain evidence="10">SA1</strain>
        <plasmid evidence="10">pSA1</plasmid>
    </source>
</reference>
<evidence type="ECO:0000313" key="12">
    <source>
        <dbReference type="Proteomes" id="UP000024329"/>
    </source>
</evidence>
<dbReference type="Proteomes" id="UP000024329">
    <property type="component" value="Unassembled WGS sequence"/>
</dbReference>
<feature type="DNA-binding region" description="OmpR/PhoB-type" evidence="7">
    <location>
        <begin position="125"/>
        <end position="219"/>
    </location>
</feature>
<dbReference type="PATRIC" id="fig|158500.4.peg.2988"/>
<dbReference type="Gene3D" id="6.10.250.690">
    <property type="match status" value="1"/>
</dbReference>
<evidence type="ECO:0000256" key="6">
    <source>
        <dbReference type="PROSITE-ProRule" id="PRU00169"/>
    </source>
</evidence>
<evidence type="ECO:0000313" key="13">
    <source>
        <dbReference type="Proteomes" id="UP000094626"/>
    </source>
</evidence>
<proteinExistence type="predicted"/>
<evidence type="ECO:0000259" key="9">
    <source>
        <dbReference type="PROSITE" id="PS51755"/>
    </source>
</evidence>
<dbReference type="InterPro" id="IPR039420">
    <property type="entry name" value="WalR-like"/>
</dbReference>
<feature type="domain" description="OmpR/PhoB-type" evidence="9">
    <location>
        <begin position="125"/>
        <end position="219"/>
    </location>
</feature>
<accession>A0A031JWG2</accession>
<geneLocation type="plasmid" evidence="10 13">
    <name>pSA1</name>
</geneLocation>
<dbReference type="InterPro" id="IPR001789">
    <property type="entry name" value="Sig_transdc_resp-reg_receiver"/>
</dbReference>
<keyword evidence="13" id="KW-1185">Reference proteome</keyword>
<dbReference type="AlphaFoldDB" id="A0A031JWG2"/>
<dbReference type="SUPFAM" id="SSF52172">
    <property type="entry name" value="CheY-like"/>
    <property type="match status" value="1"/>
</dbReference>
<dbReference type="GO" id="GO:0032993">
    <property type="term" value="C:protein-DNA complex"/>
    <property type="evidence" value="ECO:0007669"/>
    <property type="project" value="TreeGrafter"/>
</dbReference>
<feature type="modified residue" description="4-aspartylphosphate" evidence="6">
    <location>
        <position position="52"/>
    </location>
</feature>
<keyword evidence="2" id="KW-0902">Two-component regulatory system</keyword>
<dbReference type="InterPro" id="IPR001867">
    <property type="entry name" value="OmpR/PhoB-type_DNA-bd"/>
</dbReference>
<dbReference type="GO" id="GO:0000976">
    <property type="term" value="F:transcription cis-regulatory region binding"/>
    <property type="evidence" value="ECO:0007669"/>
    <property type="project" value="TreeGrafter"/>
</dbReference>
<dbReference type="OrthoDB" id="9802426at2"/>
<evidence type="ECO:0000256" key="5">
    <source>
        <dbReference type="ARBA" id="ARBA00023163"/>
    </source>
</evidence>
<evidence type="ECO:0000256" key="3">
    <source>
        <dbReference type="ARBA" id="ARBA00023015"/>
    </source>
</evidence>
<evidence type="ECO:0000256" key="7">
    <source>
        <dbReference type="PROSITE-ProRule" id="PRU01091"/>
    </source>
</evidence>
<dbReference type="SMART" id="SM00862">
    <property type="entry name" value="Trans_reg_C"/>
    <property type="match status" value="1"/>
</dbReference>
<dbReference type="InterPro" id="IPR011006">
    <property type="entry name" value="CheY-like_superfamily"/>
</dbReference>
<dbReference type="PANTHER" id="PTHR48111">
    <property type="entry name" value="REGULATOR OF RPOS"/>
    <property type="match status" value="1"/>
</dbReference>
<dbReference type="Pfam" id="PF00072">
    <property type="entry name" value="Response_reg"/>
    <property type="match status" value="1"/>
</dbReference>
<evidence type="ECO:0000256" key="1">
    <source>
        <dbReference type="ARBA" id="ARBA00022553"/>
    </source>
</evidence>
<feature type="domain" description="Response regulatory" evidence="8">
    <location>
        <begin position="3"/>
        <end position="117"/>
    </location>
</feature>
<dbReference type="CDD" id="cd00383">
    <property type="entry name" value="trans_reg_C"/>
    <property type="match status" value="1"/>
</dbReference>
<dbReference type="RefSeq" id="WP_008829971.1">
    <property type="nucleotide sequence ID" value="NZ_CP017076.1"/>
</dbReference>
<gene>
    <name evidence="10" type="ORF">BES08_24315</name>
    <name evidence="11" type="ORF">BV97_02921</name>
</gene>
<dbReference type="SMART" id="SM00448">
    <property type="entry name" value="REC"/>
    <property type="match status" value="1"/>
</dbReference>
<name>A0A031JWG2_9SPHN</name>
<dbReference type="EMBL" id="JFYZ01000013">
    <property type="protein sequence ID" value="EZP81260.1"/>
    <property type="molecule type" value="Genomic_DNA"/>
</dbReference>
<evidence type="ECO:0000313" key="11">
    <source>
        <dbReference type="EMBL" id="EZP81260.1"/>
    </source>
</evidence>
<keyword evidence="3" id="KW-0805">Transcription regulation</keyword>
<keyword evidence="10" id="KW-0614">Plasmid</keyword>
<protein>
    <submittedName>
        <fullName evidence="11">Two-component response regulator protein</fullName>
    </submittedName>
</protein>